<dbReference type="EMBL" id="BAAALV010000002">
    <property type="protein sequence ID" value="GAA1907547.1"/>
    <property type="molecule type" value="Genomic_DNA"/>
</dbReference>
<protein>
    <recommendedName>
        <fullName evidence="4">PE-PPE domain-containing protein</fullName>
    </recommendedName>
</protein>
<reference evidence="2 3" key="1">
    <citation type="journal article" date="2019" name="Int. J. Syst. Evol. Microbiol.">
        <title>The Global Catalogue of Microorganisms (GCM) 10K type strain sequencing project: providing services to taxonomists for standard genome sequencing and annotation.</title>
        <authorList>
            <consortium name="The Broad Institute Genomics Platform"/>
            <consortium name="The Broad Institute Genome Sequencing Center for Infectious Disease"/>
            <person name="Wu L."/>
            <person name="Ma J."/>
        </authorList>
    </citation>
    <scope>NUCLEOTIDE SEQUENCE [LARGE SCALE GENOMIC DNA]</scope>
    <source>
        <strain evidence="2 3">JCM 13316</strain>
    </source>
</reference>
<evidence type="ECO:0000313" key="2">
    <source>
        <dbReference type="EMBL" id="GAA1907547.1"/>
    </source>
</evidence>
<dbReference type="SUPFAM" id="SSF53474">
    <property type="entry name" value="alpha/beta-Hydrolases"/>
    <property type="match status" value="1"/>
</dbReference>
<dbReference type="Gene3D" id="3.40.50.1820">
    <property type="entry name" value="alpha/beta hydrolase"/>
    <property type="match status" value="1"/>
</dbReference>
<gene>
    <name evidence="2" type="ORF">GCM10009688_09440</name>
</gene>
<evidence type="ECO:0000256" key="1">
    <source>
        <dbReference type="SAM" id="MobiDB-lite"/>
    </source>
</evidence>
<organism evidence="2 3">
    <name type="scientific">Arthrobacter gandavensis</name>
    <dbReference type="NCBI Taxonomy" id="169960"/>
    <lineage>
        <taxon>Bacteria</taxon>
        <taxon>Bacillati</taxon>
        <taxon>Actinomycetota</taxon>
        <taxon>Actinomycetes</taxon>
        <taxon>Micrococcales</taxon>
        <taxon>Micrococcaceae</taxon>
        <taxon>Arthrobacter</taxon>
    </lineage>
</organism>
<dbReference type="RefSeq" id="WP_152225317.1">
    <property type="nucleotide sequence ID" value="NZ_BAAALV010000002.1"/>
</dbReference>
<feature type="region of interest" description="Disordered" evidence="1">
    <location>
        <begin position="422"/>
        <end position="453"/>
    </location>
</feature>
<dbReference type="InterPro" id="IPR029058">
    <property type="entry name" value="AB_hydrolase_fold"/>
</dbReference>
<sequence length="453" mass="46928">MNGTCPLPPPAYTVRGGPNSILVEFDALEIRAARLEAIAGTLREIGADLQRLCAEETAWSRMQPAHAAETARVELDRAVFLLRACTEAARDAASGLRTAAANYRDAEGRAERLAGLPGLLPLGLALLDAGPGGFPKLRWVESLPLRFVDTPALLTMAGLFGGHRALSEINVEKVESAHGAGGLVPVSGTAAGLLERSAVLLREDDPGVVEVLRLEAADGSTGRGKVFVVTLPGTQPGPGRAGENPFDNYGNAEGRAAESRFVAAAVAEALRQAQAEAGDSVILVGYSQGGIHASRAAGYLQETAGLDVRYVLTAGAPAGDAEIPPEIQALHLEHAQDWVPGADGTSNPDAFNRVTMTLTDNVPVLAGDNGLGPAHKLPVYLEGAAAADASEDPSLRASLSGVGAVVGAGGIATRELYRFRRRHRRPPLRVVPNSLPGPAPGPVSPRTVSSDGD</sequence>
<evidence type="ECO:0000313" key="3">
    <source>
        <dbReference type="Proteomes" id="UP001500784"/>
    </source>
</evidence>
<keyword evidence="3" id="KW-1185">Reference proteome</keyword>
<dbReference type="Proteomes" id="UP001500784">
    <property type="component" value="Unassembled WGS sequence"/>
</dbReference>
<proteinExistence type="predicted"/>
<accession>A0ABN2NZR2</accession>
<evidence type="ECO:0008006" key="4">
    <source>
        <dbReference type="Google" id="ProtNLM"/>
    </source>
</evidence>
<name>A0ABN2NZR2_9MICC</name>
<comment type="caution">
    <text evidence="2">The sequence shown here is derived from an EMBL/GenBank/DDBJ whole genome shotgun (WGS) entry which is preliminary data.</text>
</comment>